<evidence type="ECO:0000259" key="2">
    <source>
        <dbReference type="Pfam" id="PF09323"/>
    </source>
</evidence>
<keyword evidence="5" id="KW-1185">Reference proteome</keyword>
<feature type="transmembrane region" description="Helical" evidence="1">
    <location>
        <begin position="44"/>
        <end position="62"/>
    </location>
</feature>
<keyword evidence="1" id="KW-0812">Transmembrane</keyword>
<dbReference type="InterPro" id="IPR048447">
    <property type="entry name" value="DUF1980_C"/>
</dbReference>
<dbReference type="InterPro" id="IPR015402">
    <property type="entry name" value="DUF1980"/>
</dbReference>
<protein>
    <submittedName>
        <fullName evidence="4">TIGR03943 family protein</fullName>
    </submittedName>
</protein>
<dbReference type="AlphaFoldDB" id="A0A4U1DCE2"/>
<evidence type="ECO:0000259" key="3">
    <source>
        <dbReference type="Pfam" id="PF21537"/>
    </source>
</evidence>
<feature type="domain" description="DUF1980" evidence="2">
    <location>
        <begin position="10"/>
        <end position="121"/>
    </location>
</feature>
<accession>A0A4U1DCE2</accession>
<name>A0A4U1DCE2_9BACI</name>
<evidence type="ECO:0000313" key="4">
    <source>
        <dbReference type="EMBL" id="TKC20174.1"/>
    </source>
</evidence>
<keyword evidence="1" id="KW-1133">Transmembrane helix</keyword>
<gene>
    <name evidence="4" type="ORF">FA727_08925</name>
</gene>
<evidence type="ECO:0000256" key="1">
    <source>
        <dbReference type="SAM" id="Phobius"/>
    </source>
</evidence>
<proteinExistence type="predicted"/>
<organism evidence="4 5">
    <name type="scientific">Robertmurraya kyonggiensis</name>
    <dbReference type="NCBI Taxonomy" id="1037680"/>
    <lineage>
        <taxon>Bacteria</taxon>
        <taxon>Bacillati</taxon>
        <taxon>Bacillota</taxon>
        <taxon>Bacilli</taxon>
        <taxon>Bacillales</taxon>
        <taxon>Bacillaceae</taxon>
        <taxon>Robertmurraya</taxon>
    </lineage>
</organism>
<reference evidence="4 5" key="1">
    <citation type="journal article" date="2011" name="J. Microbiol.">
        <title>Bacillus kyonggiensis sp. nov., isolated from soil of a lettuce field.</title>
        <authorList>
            <person name="Dong K."/>
            <person name="Lee S."/>
        </authorList>
    </citation>
    <scope>NUCLEOTIDE SEQUENCE [LARGE SCALE GENOMIC DNA]</scope>
    <source>
        <strain evidence="4 5">NB22</strain>
    </source>
</reference>
<comment type="caution">
    <text evidence="4">The sequence shown here is derived from an EMBL/GenBank/DDBJ whole genome shotgun (WGS) entry which is preliminary data.</text>
</comment>
<dbReference type="OrthoDB" id="9770408at2"/>
<dbReference type="InterPro" id="IPR052955">
    <property type="entry name" value="UPF0703_membrane_permease"/>
</dbReference>
<feature type="transmembrane region" description="Helical" evidence="1">
    <location>
        <begin position="6"/>
        <end position="23"/>
    </location>
</feature>
<dbReference type="NCBIfam" id="TIGR03943">
    <property type="entry name" value="TIGR03943 family putative permease subunit"/>
    <property type="match status" value="1"/>
</dbReference>
<dbReference type="PANTHER" id="PTHR40047">
    <property type="entry name" value="UPF0703 PROTEIN YCGQ"/>
    <property type="match status" value="1"/>
</dbReference>
<dbReference type="InterPro" id="IPR048493">
    <property type="entry name" value="DUF1980_N"/>
</dbReference>
<dbReference type="Proteomes" id="UP000307756">
    <property type="component" value="Unassembled WGS sequence"/>
</dbReference>
<dbReference type="Pfam" id="PF21537">
    <property type="entry name" value="DUF1980_C"/>
    <property type="match status" value="1"/>
</dbReference>
<keyword evidence="1" id="KW-0472">Membrane</keyword>
<feature type="domain" description="DUF1980" evidence="3">
    <location>
        <begin position="155"/>
        <end position="286"/>
    </location>
</feature>
<evidence type="ECO:0000313" key="5">
    <source>
        <dbReference type="Proteomes" id="UP000307756"/>
    </source>
</evidence>
<sequence>MVGARFQHFLKAILLMAFDLFFIKLHTTGDISKYINPKYENMSFVAIWIFTLLFLIQLFRIWENNRNEHAYCPPGCNHDHGDSASVPRKLVNYSIILFPLVTGFALSPSVLDASIAANKGTVLPQSNSNSYEEELMEYEFGYDEEVIDNDNFLSDKEYDDKMKKLEQSELIEMKEDIFASYYEAISDSPVNFQGKKIKVQGFVYKEKGMRGNQLVLSRFLITHCIADASIIGLMAELEKANEYPEDTWLEMEGTLDVMIYNGVEIPVIKAVNWKVIEEPTSPYIYPVLTKIL</sequence>
<dbReference type="EMBL" id="SWBM01000001">
    <property type="protein sequence ID" value="TKC20174.1"/>
    <property type="molecule type" value="Genomic_DNA"/>
</dbReference>
<dbReference type="PANTHER" id="PTHR40047:SF1">
    <property type="entry name" value="UPF0703 PROTEIN YCGQ"/>
    <property type="match status" value="1"/>
</dbReference>
<dbReference type="Pfam" id="PF09323">
    <property type="entry name" value="DUF1980"/>
    <property type="match status" value="1"/>
</dbReference>